<dbReference type="RefSeq" id="WP_054335295.1">
    <property type="nucleotide sequence ID" value="NZ_BAABZP010000001.1"/>
</dbReference>
<proteinExistence type="predicted"/>
<organism evidence="1">
    <name type="scientific">Anaerostipes caccae</name>
    <dbReference type="NCBI Taxonomy" id="105841"/>
    <lineage>
        <taxon>Bacteria</taxon>
        <taxon>Bacillati</taxon>
        <taxon>Bacillota</taxon>
        <taxon>Clostridia</taxon>
        <taxon>Lachnospirales</taxon>
        <taxon>Lachnospiraceae</taxon>
        <taxon>Anaerostipes</taxon>
    </lineage>
</organism>
<sequence length="120" mass="13390">MGFLDRFKVHTTREYEEGKERVCRLHEEAESLAYVEGIYKENGRLVMSVSFVKGQHVAGQEAQLLDCSGLFAASVRIGEIRLGSGEDLHEASEAGEEGLIVFDLAEGVEHWMEKGQYLKG</sequence>
<reference evidence="1" key="1">
    <citation type="submission" date="2019-11" db="EMBL/GenBank/DDBJ databases">
        <authorList>
            <person name="Feng L."/>
        </authorList>
    </citation>
    <scope>NUCLEOTIDE SEQUENCE</scope>
    <source>
        <strain evidence="1">AcaccaeLFYP115</strain>
    </source>
</reference>
<dbReference type="EMBL" id="CACRSQ010000006">
    <property type="protein sequence ID" value="VYT18215.1"/>
    <property type="molecule type" value="Genomic_DNA"/>
</dbReference>
<evidence type="ECO:0000313" key="1">
    <source>
        <dbReference type="EMBL" id="VYT18215.1"/>
    </source>
</evidence>
<gene>
    <name evidence="1" type="ORF">ACLFYP115_01933</name>
</gene>
<accession>A0A6N2UI20</accession>
<name>A0A6N2UI20_9FIRM</name>
<protein>
    <submittedName>
        <fullName evidence="1">Uncharacterized protein</fullName>
    </submittedName>
</protein>
<dbReference type="AlphaFoldDB" id="A0A6N2UI20"/>